<accession>A0A9P6JKF1</accession>
<proteinExistence type="predicted"/>
<dbReference type="AlphaFoldDB" id="A0A9P6JKF1"/>
<dbReference type="EMBL" id="MU157911">
    <property type="protein sequence ID" value="KAF9523729.1"/>
    <property type="molecule type" value="Genomic_DNA"/>
</dbReference>
<comment type="caution">
    <text evidence="1">The sequence shown here is derived from an EMBL/GenBank/DDBJ whole genome shotgun (WGS) entry which is preliminary data.</text>
</comment>
<name>A0A9P6JKF1_9AGAR</name>
<organism evidence="1 2">
    <name type="scientific">Crepidotus variabilis</name>
    <dbReference type="NCBI Taxonomy" id="179855"/>
    <lineage>
        <taxon>Eukaryota</taxon>
        <taxon>Fungi</taxon>
        <taxon>Dikarya</taxon>
        <taxon>Basidiomycota</taxon>
        <taxon>Agaricomycotina</taxon>
        <taxon>Agaricomycetes</taxon>
        <taxon>Agaricomycetidae</taxon>
        <taxon>Agaricales</taxon>
        <taxon>Agaricineae</taxon>
        <taxon>Crepidotaceae</taxon>
        <taxon>Crepidotus</taxon>
    </lineage>
</organism>
<keyword evidence="2" id="KW-1185">Reference proteome</keyword>
<evidence type="ECO:0000313" key="1">
    <source>
        <dbReference type="EMBL" id="KAF9523729.1"/>
    </source>
</evidence>
<reference evidence="1" key="1">
    <citation type="submission" date="2020-11" db="EMBL/GenBank/DDBJ databases">
        <authorList>
            <consortium name="DOE Joint Genome Institute"/>
            <person name="Ahrendt S."/>
            <person name="Riley R."/>
            <person name="Andreopoulos W."/>
            <person name="Labutti K."/>
            <person name="Pangilinan J."/>
            <person name="Ruiz-Duenas F.J."/>
            <person name="Barrasa J.M."/>
            <person name="Sanchez-Garcia M."/>
            <person name="Camarero S."/>
            <person name="Miyauchi S."/>
            <person name="Serrano A."/>
            <person name="Linde D."/>
            <person name="Babiker R."/>
            <person name="Drula E."/>
            <person name="Ayuso-Fernandez I."/>
            <person name="Pacheco R."/>
            <person name="Padilla G."/>
            <person name="Ferreira P."/>
            <person name="Barriuso J."/>
            <person name="Kellner H."/>
            <person name="Castanera R."/>
            <person name="Alfaro M."/>
            <person name="Ramirez L."/>
            <person name="Pisabarro A.G."/>
            <person name="Kuo A."/>
            <person name="Tritt A."/>
            <person name="Lipzen A."/>
            <person name="He G."/>
            <person name="Yan M."/>
            <person name="Ng V."/>
            <person name="Cullen D."/>
            <person name="Martin F."/>
            <person name="Rosso M.-N."/>
            <person name="Henrissat B."/>
            <person name="Hibbett D."/>
            <person name="Martinez A.T."/>
            <person name="Grigoriev I.V."/>
        </authorList>
    </citation>
    <scope>NUCLEOTIDE SEQUENCE</scope>
    <source>
        <strain evidence="1">CBS 506.95</strain>
    </source>
</reference>
<dbReference type="Proteomes" id="UP000807306">
    <property type="component" value="Unassembled WGS sequence"/>
</dbReference>
<protein>
    <submittedName>
        <fullName evidence="1">Uncharacterized protein</fullName>
    </submittedName>
</protein>
<gene>
    <name evidence="1" type="ORF">CPB83DRAFT_898508</name>
</gene>
<evidence type="ECO:0000313" key="2">
    <source>
        <dbReference type="Proteomes" id="UP000807306"/>
    </source>
</evidence>
<sequence>MEVILSNNSNVLNTKLITAHDGAVIYSVETKQHSLFGGREVTYLKDFNPCSSTTKRRSVRLGWVRGQQGRGREFGWGKTKDDEVVVGLINWKKKIIEVGGTRRSVDDVRKKVGGKMFSLSLSNASKTFSSETSEDGRSSVGTSSRDSMALTKVTGLSLRLPTLKVEKGLKKREVWQWREGHDGYEFVHGDHGWEIINRSSSTTSGSLSVPYRPHIFGKPKAVTLELSSEALRKDEVFLLLAMIYSEAKRQEKTTETVLEIHLTALDAAF</sequence>
<dbReference type="OrthoDB" id="2989558at2759"/>